<evidence type="ECO:0000313" key="2">
    <source>
        <dbReference type="Proteomes" id="UP000887565"/>
    </source>
</evidence>
<feature type="signal peptide" evidence="1">
    <location>
        <begin position="1"/>
        <end position="18"/>
    </location>
</feature>
<evidence type="ECO:0000256" key="1">
    <source>
        <dbReference type="SAM" id="SignalP"/>
    </source>
</evidence>
<dbReference type="WBParaSite" id="nRc.2.0.1.t19192-RA">
    <property type="protein sequence ID" value="nRc.2.0.1.t19192-RA"/>
    <property type="gene ID" value="nRc.2.0.1.g19192"/>
</dbReference>
<sequence>MAMIMIWMWMRFQIGSLAHIGVDNSQREYTGLDYVDHDDILPYTVKKSETRLQHNMIDTFLKESRK</sequence>
<protein>
    <submittedName>
        <fullName evidence="3">Uncharacterized protein</fullName>
    </submittedName>
</protein>
<proteinExistence type="predicted"/>
<dbReference type="AlphaFoldDB" id="A0A915J0H4"/>
<keyword evidence="1" id="KW-0732">Signal</keyword>
<keyword evidence="2" id="KW-1185">Reference proteome</keyword>
<feature type="chain" id="PRO_5036926589" evidence="1">
    <location>
        <begin position="19"/>
        <end position="66"/>
    </location>
</feature>
<reference evidence="3" key="1">
    <citation type="submission" date="2022-11" db="UniProtKB">
        <authorList>
            <consortium name="WormBaseParasite"/>
        </authorList>
    </citation>
    <scope>IDENTIFICATION</scope>
</reference>
<evidence type="ECO:0000313" key="3">
    <source>
        <dbReference type="WBParaSite" id="nRc.2.0.1.t19192-RA"/>
    </source>
</evidence>
<dbReference type="Proteomes" id="UP000887565">
    <property type="component" value="Unplaced"/>
</dbReference>
<organism evidence="2 3">
    <name type="scientific">Romanomermis culicivorax</name>
    <name type="common">Nematode worm</name>
    <dbReference type="NCBI Taxonomy" id="13658"/>
    <lineage>
        <taxon>Eukaryota</taxon>
        <taxon>Metazoa</taxon>
        <taxon>Ecdysozoa</taxon>
        <taxon>Nematoda</taxon>
        <taxon>Enoplea</taxon>
        <taxon>Dorylaimia</taxon>
        <taxon>Mermithida</taxon>
        <taxon>Mermithoidea</taxon>
        <taxon>Mermithidae</taxon>
        <taxon>Romanomermis</taxon>
    </lineage>
</organism>
<accession>A0A915J0H4</accession>
<name>A0A915J0H4_ROMCU</name>